<sequence length="283" mass="30343">MKNSIPASFRLLAFLFAAIGFISTASAVSFTVTQVGSSFDDFQHKEGYTYNGYSWKDNTSSAVGHTLLATFNLNYDPSNLAAGFSGAFQLGYYTDVLDSSTLAANSLYTATLNPATTVVGVTGDYLYFQAFRTTPSANPADAAFTGSGADGDNVYNKKAPFTLASDTDERYFEFSVKLNSGSWAGLANNILDPTADIKEMKGLVGWAGWETKAKDGNLFAGGKDRDENVDKDWRSGTKVNASGKFAVGSLQEYAVPDASSTLLMLGFAFAGLLGLRKYKARRN</sequence>
<proteinExistence type="predicted"/>
<accession>A0A934RVZ9</accession>
<evidence type="ECO:0000259" key="3">
    <source>
        <dbReference type="Pfam" id="PF18205"/>
    </source>
</evidence>
<dbReference type="InterPro" id="IPR022288">
    <property type="entry name" value="VPDSG_CTERM"/>
</dbReference>
<keyword evidence="5" id="KW-1185">Reference proteome</keyword>
<name>A0A934RVZ9_9BACT</name>
<dbReference type="Pfam" id="PF18205">
    <property type="entry name" value="VPDSG-CTERM"/>
    <property type="match status" value="1"/>
</dbReference>
<feature type="chain" id="PRO_5038079685" evidence="2">
    <location>
        <begin position="28"/>
        <end position="283"/>
    </location>
</feature>
<reference evidence="4" key="1">
    <citation type="submission" date="2021-01" db="EMBL/GenBank/DDBJ databases">
        <title>Modified the classification status of verrucomicrobia.</title>
        <authorList>
            <person name="Feng X."/>
        </authorList>
    </citation>
    <scope>NUCLEOTIDE SEQUENCE</scope>
    <source>
        <strain evidence="4">KCTC 13126</strain>
    </source>
</reference>
<keyword evidence="1" id="KW-1133">Transmembrane helix</keyword>
<feature type="transmembrane region" description="Helical" evidence="1">
    <location>
        <begin position="258"/>
        <end position="275"/>
    </location>
</feature>
<keyword evidence="1" id="KW-0472">Membrane</keyword>
<dbReference type="AlphaFoldDB" id="A0A934RVZ9"/>
<evidence type="ECO:0000256" key="2">
    <source>
        <dbReference type="SAM" id="SignalP"/>
    </source>
</evidence>
<feature type="signal peptide" evidence="2">
    <location>
        <begin position="1"/>
        <end position="27"/>
    </location>
</feature>
<comment type="caution">
    <text evidence="4">The sequence shown here is derived from an EMBL/GenBank/DDBJ whole genome shotgun (WGS) entry which is preliminary data.</text>
</comment>
<dbReference type="NCBIfam" id="TIGR03778">
    <property type="entry name" value="VPDSG_CTERM"/>
    <property type="match status" value="1"/>
</dbReference>
<gene>
    <name evidence="4" type="ORF">JIN87_06335</name>
</gene>
<evidence type="ECO:0000256" key="1">
    <source>
        <dbReference type="SAM" id="Phobius"/>
    </source>
</evidence>
<dbReference type="Proteomes" id="UP000617628">
    <property type="component" value="Unassembled WGS sequence"/>
</dbReference>
<organism evidence="4 5">
    <name type="scientific">Pelagicoccus mobilis</name>
    <dbReference type="NCBI Taxonomy" id="415221"/>
    <lineage>
        <taxon>Bacteria</taxon>
        <taxon>Pseudomonadati</taxon>
        <taxon>Verrucomicrobiota</taxon>
        <taxon>Opitutia</taxon>
        <taxon>Puniceicoccales</taxon>
        <taxon>Pelagicoccaceae</taxon>
        <taxon>Pelagicoccus</taxon>
    </lineage>
</organism>
<evidence type="ECO:0000313" key="4">
    <source>
        <dbReference type="EMBL" id="MBK1876480.1"/>
    </source>
</evidence>
<dbReference type="EMBL" id="JAENIL010000009">
    <property type="protein sequence ID" value="MBK1876480.1"/>
    <property type="molecule type" value="Genomic_DNA"/>
</dbReference>
<keyword evidence="2" id="KW-0732">Signal</keyword>
<keyword evidence="1" id="KW-0812">Transmembrane</keyword>
<feature type="domain" description="VPDSG-CTERM protein sorting" evidence="3">
    <location>
        <begin position="254"/>
        <end position="277"/>
    </location>
</feature>
<evidence type="ECO:0000313" key="5">
    <source>
        <dbReference type="Proteomes" id="UP000617628"/>
    </source>
</evidence>
<dbReference type="RefSeq" id="WP_200354697.1">
    <property type="nucleotide sequence ID" value="NZ_JAENIL010000009.1"/>
</dbReference>
<protein>
    <submittedName>
        <fullName evidence="4">VPDSG-CTERM sorting domain-containing protein</fullName>
    </submittedName>
</protein>